<keyword evidence="1" id="KW-0677">Repeat</keyword>
<protein>
    <recommendedName>
        <fullName evidence="6">Ankyrin</fullName>
    </recommendedName>
</protein>
<dbReference type="Pfam" id="PF12796">
    <property type="entry name" value="Ank_2"/>
    <property type="match status" value="2"/>
</dbReference>
<dbReference type="InterPro" id="IPR036770">
    <property type="entry name" value="Ankyrin_rpt-contain_sf"/>
</dbReference>
<dbReference type="PROSITE" id="PS50297">
    <property type="entry name" value="ANK_REP_REGION"/>
    <property type="match status" value="3"/>
</dbReference>
<reference evidence="4" key="1">
    <citation type="submission" date="2022-10" db="EMBL/GenBank/DDBJ databases">
        <title>Tapping the CABI collections for fungal endophytes: first genome assemblies for Collariella, Neodidymelliopsis, Ascochyta clinopodiicola, Didymella pomorum, Didymosphaeria variabile, Neocosmospora piperis and Neocucurbitaria cava.</title>
        <authorList>
            <person name="Hill R."/>
        </authorList>
    </citation>
    <scope>NUCLEOTIDE SEQUENCE</scope>
    <source>
        <strain evidence="4">IMI 366586</strain>
    </source>
</reference>
<dbReference type="InterPro" id="IPR002110">
    <property type="entry name" value="Ankyrin_rpt"/>
</dbReference>
<dbReference type="PANTHER" id="PTHR24198">
    <property type="entry name" value="ANKYRIN REPEAT AND PROTEIN KINASE DOMAIN-CONTAINING PROTEIN"/>
    <property type="match status" value="1"/>
</dbReference>
<dbReference type="PANTHER" id="PTHR24198:SF165">
    <property type="entry name" value="ANKYRIN REPEAT-CONTAINING PROTEIN-RELATED"/>
    <property type="match status" value="1"/>
</dbReference>
<proteinExistence type="predicted"/>
<feature type="repeat" description="ANK" evidence="3">
    <location>
        <begin position="223"/>
        <end position="255"/>
    </location>
</feature>
<dbReference type="SUPFAM" id="SSF48403">
    <property type="entry name" value="Ankyrin repeat"/>
    <property type="match status" value="1"/>
</dbReference>
<dbReference type="EMBL" id="JAPEUR010000005">
    <property type="protein sequence ID" value="KAJ4328983.1"/>
    <property type="molecule type" value="Genomic_DNA"/>
</dbReference>
<dbReference type="AlphaFoldDB" id="A0A9W9BTW2"/>
<sequence>MDNFQATLLKGGSDGKTPLHLAVEGQHQGCVELLLQHSAPGQGDIWGRTAMHLAAIGRSYVIGVKLLGHFPEPLQVDGLGNTPLTYLLRNEKDLTVDQGRTEFAKELMARWTTTIDDDGSGNSLLHYVAAFSDENGVESLVEELGNVNITNTRDQTPLHLATLEGRTAAARKLVSLGTQVDSIDDRGWNALHYATNCRGAELDLVSLLMDAETDMINVATNDSLKTPLHMAAAAGNASAVMLLVSEGAELNARDKDSNTPLQLASKNDQKEVIDTLLSWYGTLDYWREFELDGCEHVDWAIRRSNTEHLETVLLHPATTVSMRIYCLKAMMSGYTWKPDHARLFDLVLRSIPERHLSILDLDTLIHMRPTTNKSDALCQAWNYRLHDLGALKEDPWALHYLAQNGDESTIGQVLDAGADASRLDDDDWMPSDVADRHVRIAIGAFIRQYLAKSEVELHDEPSYRVPASFPDIYYDPNIKVASYRTGSGYQCSE</sequence>
<comment type="caution">
    <text evidence="4">The sequence shown here is derived from an EMBL/GenBank/DDBJ whole genome shotgun (WGS) entry which is preliminary data.</text>
</comment>
<evidence type="ECO:0000313" key="5">
    <source>
        <dbReference type="Proteomes" id="UP001140502"/>
    </source>
</evidence>
<evidence type="ECO:0008006" key="6">
    <source>
        <dbReference type="Google" id="ProtNLM"/>
    </source>
</evidence>
<evidence type="ECO:0000256" key="2">
    <source>
        <dbReference type="ARBA" id="ARBA00023043"/>
    </source>
</evidence>
<dbReference type="Proteomes" id="UP001140502">
    <property type="component" value="Unassembled WGS sequence"/>
</dbReference>
<dbReference type="SMART" id="SM00248">
    <property type="entry name" value="ANK"/>
    <property type="match status" value="10"/>
</dbReference>
<organism evidence="4 5">
    <name type="scientific">Fusarium piperis</name>
    <dbReference type="NCBI Taxonomy" id="1435070"/>
    <lineage>
        <taxon>Eukaryota</taxon>
        <taxon>Fungi</taxon>
        <taxon>Dikarya</taxon>
        <taxon>Ascomycota</taxon>
        <taxon>Pezizomycotina</taxon>
        <taxon>Sordariomycetes</taxon>
        <taxon>Hypocreomycetidae</taxon>
        <taxon>Hypocreales</taxon>
        <taxon>Nectriaceae</taxon>
        <taxon>Fusarium</taxon>
        <taxon>Fusarium solani species complex</taxon>
    </lineage>
</organism>
<gene>
    <name evidence="4" type="ORF">N0V84_000554</name>
</gene>
<evidence type="ECO:0000313" key="4">
    <source>
        <dbReference type="EMBL" id="KAJ4328983.1"/>
    </source>
</evidence>
<keyword evidence="2 3" id="KW-0040">ANK repeat</keyword>
<dbReference type="PROSITE" id="PS50088">
    <property type="entry name" value="ANK_REPEAT"/>
    <property type="match status" value="3"/>
</dbReference>
<feature type="repeat" description="ANK" evidence="3">
    <location>
        <begin position="153"/>
        <end position="185"/>
    </location>
</feature>
<evidence type="ECO:0000256" key="1">
    <source>
        <dbReference type="ARBA" id="ARBA00022737"/>
    </source>
</evidence>
<dbReference type="OrthoDB" id="194358at2759"/>
<keyword evidence="5" id="KW-1185">Reference proteome</keyword>
<evidence type="ECO:0000256" key="3">
    <source>
        <dbReference type="PROSITE-ProRule" id="PRU00023"/>
    </source>
</evidence>
<feature type="repeat" description="ANK" evidence="3">
    <location>
        <begin position="14"/>
        <end position="39"/>
    </location>
</feature>
<dbReference type="Gene3D" id="1.25.40.20">
    <property type="entry name" value="Ankyrin repeat-containing domain"/>
    <property type="match status" value="2"/>
</dbReference>
<accession>A0A9W9BTW2</accession>
<name>A0A9W9BTW2_9HYPO</name>